<organism evidence="2 3">
    <name type="scientific">Tropilaelaps mercedesae</name>
    <dbReference type="NCBI Taxonomy" id="418985"/>
    <lineage>
        <taxon>Eukaryota</taxon>
        <taxon>Metazoa</taxon>
        <taxon>Ecdysozoa</taxon>
        <taxon>Arthropoda</taxon>
        <taxon>Chelicerata</taxon>
        <taxon>Arachnida</taxon>
        <taxon>Acari</taxon>
        <taxon>Parasitiformes</taxon>
        <taxon>Mesostigmata</taxon>
        <taxon>Gamasina</taxon>
        <taxon>Dermanyssoidea</taxon>
        <taxon>Laelapidae</taxon>
        <taxon>Tropilaelaps</taxon>
    </lineage>
</organism>
<proteinExistence type="predicted"/>
<gene>
    <name evidence="2" type="ORF">BIW11_04827</name>
</gene>
<sequence>MSGERNRRGKACCPRHTARARHFNSNTTQEKTFQPSQQTIHQNNATCGNVPLAPDGSRNTLLTRFPKIPKAEPLVQHHPQPYAWWLCNKNTAGVYYALEKYMAHVEAYYTANHGTNVTKRVFVATNEPKVIARLCQKFPNFVLVSDMESASPANNMSTR</sequence>
<dbReference type="EMBL" id="MNPL01029712">
    <property type="protein sequence ID" value="OQR67173.1"/>
    <property type="molecule type" value="Genomic_DNA"/>
</dbReference>
<name>A0A1V9X195_9ACAR</name>
<dbReference type="InterPro" id="IPR045573">
    <property type="entry name" value="Fut8_N_cat"/>
</dbReference>
<keyword evidence="3" id="KW-1185">Reference proteome</keyword>
<comment type="caution">
    <text evidence="2">The sequence shown here is derived from an EMBL/GenBank/DDBJ whole genome shotgun (WGS) entry which is preliminary data.</text>
</comment>
<dbReference type="Pfam" id="PF19745">
    <property type="entry name" value="FUT8_N_cat"/>
    <property type="match status" value="1"/>
</dbReference>
<evidence type="ECO:0000313" key="2">
    <source>
        <dbReference type="EMBL" id="OQR67173.1"/>
    </source>
</evidence>
<dbReference type="InParanoid" id="A0A1V9X195"/>
<protein>
    <recommendedName>
        <fullName evidence="1">Alpha-(1,6)-fucosyltransferase N- and catalytic domain-containing protein</fullName>
    </recommendedName>
</protein>
<accession>A0A1V9X195</accession>
<dbReference type="AlphaFoldDB" id="A0A1V9X195"/>
<reference evidence="2 3" key="1">
    <citation type="journal article" date="2017" name="Gigascience">
        <title>Draft genome of the honey bee ectoparasitic mite, Tropilaelaps mercedesae, is shaped by the parasitic life history.</title>
        <authorList>
            <person name="Dong X."/>
            <person name="Armstrong S.D."/>
            <person name="Xia D."/>
            <person name="Makepeace B.L."/>
            <person name="Darby A.C."/>
            <person name="Kadowaki T."/>
        </authorList>
    </citation>
    <scope>NUCLEOTIDE SEQUENCE [LARGE SCALE GENOMIC DNA]</scope>
    <source>
        <strain evidence="2">Wuxi-XJTLU</strain>
    </source>
</reference>
<evidence type="ECO:0000259" key="1">
    <source>
        <dbReference type="Pfam" id="PF19745"/>
    </source>
</evidence>
<evidence type="ECO:0000313" key="3">
    <source>
        <dbReference type="Proteomes" id="UP000192247"/>
    </source>
</evidence>
<feature type="domain" description="Alpha-(1,6)-fucosyltransferase N- and catalytic" evidence="1">
    <location>
        <begin position="92"/>
        <end position="154"/>
    </location>
</feature>
<dbReference type="Gene3D" id="3.40.50.11350">
    <property type="match status" value="1"/>
</dbReference>
<dbReference type="Proteomes" id="UP000192247">
    <property type="component" value="Unassembled WGS sequence"/>
</dbReference>